<keyword evidence="1" id="KW-0175">Coiled coil</keyword>
<dbReference type="EMBL" id="BDIP01001660">
    <property type="protein sequence ID" value="GIQ84877.1"/>
    <property type="molecule type" value="Genomic_DNA"/>
</dbReference>
<evidence type="ECO:0000256" key="1">
    <source>
        <dbReference type="SAM" id="Coils"/>
    </source>
</evidence>
<feature type="region of interest" description="Disordered" evidence="2">
    <location>
        <begin position="280"/>
        <end position="300"/>
    </location>
</feature>
<name>A0A9K3CYK6_9EUKA</name>
<comment type="caution">
    <text evidence="3">The sequence shown here is derived from an EMBL/GenBank/DDBJ whole genome shotgun (WGS) entry which is preliminary data.</text>
</comment>
<evidence type="ECO:0000256" key="2">
    <source>
        <dbReference type="SAM" id="MobiDB-lite"/>
    </source>
</evidence>
<proteinExistence type="predicted"/>
<evidence type="ECO:0000313" key="3">
    <source>
        <dbReference type="EMBL" id="GIQ84877.1"/>
    </source>
</evidence>
<feature type="compositionally biased region" description="Polar residues" evidence="2">
    <location>
        <begin position="367"/>
        <end position="377"/>
    </location>
</feature>
<protein>
    <submittedName>
        <fullName evidence="3">Uncharacterized protein</fullName>
    </submittedName>
</protein>
<evidence type="ECO:0000313" key="4">
    <source>
        <dbReference type="Proteomes" id="UP000265618"/>
    </source>
</evidence>
<accession>A0A9K3CYK6</accession>
<dbReference type="Proteomes" id="UP000265618">
    <property type="component" value="Unassembled WGS sequence"/>
</dbReference>
<reference evidence="3 4" key="1">
    <citation type="journal article" date="2018" name="PLoS ONE">
        <title>The draft genome of Kipferlia bialata reveals reductive genome evolution in fornicate parasites.</title>
        <authorList>
            <person name="Tanifuji G."/>
            <person name="Takabayashi S."/>
            <person name="Kume K."/>
            <person name="Takagi M."/>
            <person name="Nakayama T."/>
            <person name="Kamikawa R."/>
            <person name="Inagaki Y."/>
            <person name="Hashimoto T."/>
        </authorList>
    </citation>
    <scope>NUCLEOTIDE SEQUENCE [LARGE SCALE GENOMIC DNA]</scope>
    <source>
        <strain evidence="3">NY0173</strain>
    </source>
</reference>
<feature type="region of interest" description="Disordered" evidence="2">
    <location>
        <begin position="443"/>
        <end position="463"/>
    </location>
</feature>
<organism evidence="3 4">
    <name type="scientific">Kipferlia bialata</name>
    <dbReference type="NCBI Taxonomy" id="797122"/>
    <lineage>
        <taxon>Eukaryota</taxon>
        <taxon>Metamonada</taxon>
        <taxon>Carpediemonas-like organisms</taxon>
        <taxon>Kipferlia</taxon>
    </lineage>
</organism>
<sequence length="719" mass="81072">MDMTSGNECTVESQQVITLPSLAYDDASAAWGRVMAVLADGTVLVADSQGGAASEGYVKRLAISHTSAKGYLIETLTENDVTGSKAGSTFYGYGVSMSVSRDGTAVAVARSGGRGFDCYVLTATEYGSSALTFVGSLILSASEAPADGTDLPPVLSFCDNEGRHIVVTLQHTSRQLLYTRMGGDDGMGFLLALRHSKAEGDQRARGLRDELASVKAMIDEARIRQRQLSQSIPVRVREAGDKARQRQMSRVQTLMQDKADLTDTVETLVARVRSMIHKRAEGLAERERQDRQEIDDAKQRWQRDETLRTNKWIADQKVLVSTKAKDRLAPRVEQVISEHNTRVQEIKARTAEERDRVRRDVERHVQQDTQQTKQTLRAAQGAEVEQIRLSLQGERERVRQSGERQMRDLEASLEERRDREYAKWQRERDMAIHRARKAVRQIEERARESASAAEAKRGREAAEAVSDAVHRVAKERAQHDKAAQSMYDAERDLWMRTTLGPTMSEGAMESEAMRGVGVDAERQAERLIRQTCRDLNGLRALNAVSEASAEQALSELFRRRAEEKGERQRERDTARQGVETVLRETASIRVSKERLLLALSDAEGRELRGRERLAEERERVRHARAGVSSAAVDAEREERRERGNAIEAEIDRVQQSIQAYERERETVARAVVREGERLVDEMRQDVQGQLSSQNKTVERLRREIVSLTSQLEMGRRELR</sequence>
<dbReference type="AlphaFoldDB" id="A0A9K3CYK6"/>
<keyword evidence="4" id="KW-1185">Reference proteome</keyword>
<gene>
    <name evidence="3" type="ORF">KIPB_006455</name>
</gene>
<feature type="region of interest" description="Disordered" evidence="2">
    <location>
        <begin position="354"/>
        <end position="381"/>
    </location>
</feature>
<feature type="compositionally biased region" description="Basic and acidic residues" evidence="2">
    <location>
        <begin position="354"/>
        <end position="366"/>
    </location>
</feature>
<feature type="coiled-coil region" evidence="1">
    <location>
        <begin position="643"/>
        <end position="717"/>
    </location>
</feature>